<comment type="similarity">
    <text evidence="2">Belongs to the EamA transporter family.</text>
</comment>
<evidence type="ECO:0000313" key="9">
    <source>
        <dbReference type="Proteomes" id="UP000235015"/>
    </source>
</evidence>
<dbReference type="InterPro" id="IPR050638">
    <property type="entry name" value="AA-Vitamin_Transporters"/>
</dbReference>
<dbReference type="InterPro" id="IPR037185">
    <property type="entry name" value="EmrE-like"/>
</dbReference>
<dbReference type="STRING" id="1111735.GCA_000428045_03514"/>
<comment type="subcellular location">
    <subcellularLocation>
        <location evidence="1">Membrane</location>
        <topology evidence="1">Multi-pass membrane protein</topology>
    </subcellularLocation>
</comment>
<organism evidence="8 9">
    <name type="scientific">Sedimenticola selenatireducens</name>
    <dbReference type="NCBI Taxonomy" id="191960"/>
    <lineage>
        <taxon>Bacteria</taxon>
        <taxon>Pseudomonadati</taxon>
        <taxon>Pseudomonadota</taxon>
        <taxon>Gammaproteobacteria</taxon>
        <taxon>Chromatiales</taxon>
        <taxon>Sedimenticolaceae</taxon>
        <taxon>Sedimenticola</taxon>
    </lineage>
</organism>
<keyword evidence="3 6" id="KW-0812">Transmembrane</keyword>
<dbReference type="PANTHER" id="PTHR32322:SF2">
    <property type="entry name" value="EAMA DOMAIN-CONTAINING PROTEIN"/>
    <property type="match status" value="1"/>
</dbReference>
<feature type="transmembrane region" description="Helical" evidence="6">
    <location>
        <begin position="213"/>
        <end position="234"/>
    </location>
</feature>
<dbReference type="SUPFAM" id="SSF103481">
    <property type="entry name" value="Multidrug resistance efflux transporter EmrE"/>
    <property type="match status" value="2"/>
</dbReference>
<evidence type="ECO:0000256" key="2">
    <source>
        <dbReference type="ARBA" id="ARBA00007362"/>
    </source>
</evidence>
<dbReference type="PANTHER" id="PTHR32322">
    <property type="entry name" value="INNER MEMBRANE TRANSPORTER"/>
    <property type="match status" value="1"/>
</dbReference>
<feature type="domain" description="EamA" evidence="7">
    <location>
        <begin position="7"/>
        <end position="137"/>
    </location>
</feature>
<evidence type="ECO:0000256" key="5">
    <source>
        <dbReference type="ARBA" id="ARBA00023136"/>
    </source>
</evidence>
<name>A0A2N6D112_9GAMM</name>
<evidence type="ECO:0000256" key="3">
    <source>
        <dbReference type="ARBA" id="ARBA00022692"/>
    </source>
</evidence>
<protein>
    <submittedName>
        <fullName evidence="8">EamA family transporter</fullName>
    </submittedName>
</protein>
<evidence type="ECO:0000256" key="6">
    <source>
        <dbReference type="SAM" id="Phobius"/>
    </source>
</evidence>
<feature type="domain" description="EamA" evidence="7">
    <location>
        <begin position="152"/>
        <end position="288"/>
    </location>
</feature>
<keyword evidence="4 6" id="KW-1133">Transmembrane helix</keyword>
<gene>
    <name evidence="8" type="ORF">C0630_00315</name>
</gene>
<keyword evidence="5 6" id="KW-0472">Membrane</keyword>
<dbReference type="AlphaFoldDB" id="A0A2N6D112"/>
<evidence type="ECO:0000256" key="1">
    <source>
        <dbReference type="ARBA" id="ARBA00004141"/>
    </source>
</evidence>
<feature type="transmembrane region" description="Helical" evidence="6">
    <location>
        <begin position="246"/>
        <end position="264"/>
    </location>
</feature>
<dbReference type="InterPro" id="IPR000620">
    <property type="entry name" value="EamA_dom"/>
</dbReference>
<accession>A0A2N6D112</accession>
<proteinExistence type="inferred from homology"/>
<dbReference type="GO" id="GO:0016020">
    <property type="term" value="C:membrane"/>
    <property type="evidence" value="ECO:0007669"/>
    <property type="project" value="UniProtKB-SubCell"/>
</dbReference>
<dbReference type="RefSeq" id="WP_273437155.1">
    <property type="nucleotide sequence ID" value="NZ_CAXXYC010000002.1"/>
</dbReference>
<reference evidence="8 9" key="1">
    <citation type="submission" date="2017-11" db="EMBL/GenBank/DDBJ databases">
        <title>Genome-resolved metagenomics identifies genetic mobility, metabolic interactions, and unexpected diversity in perchlorate-reducing communities.</title>
        <authorList>
            <person name="Barnum T.P."/>
            <person name="Figueroa I.A."/>
            <person name="Carlstrom C.I."/>
            <person name="Lucas L.N."/>
            <person name="Engelbrektson A.L."/>
            <person name="Coates J.D."/>
        </authorList>
    </citation>
    <scope>NUCLEOTIDE SEQUENCE [LARGE SCALE GENOMIC DNA]</scope>
    <source>
        <strain evidence="8">BM301</strain>
    </source>
</reference>
<feature type="transmembrane region" description="Helical" evidence="6">
    <location>
        <begin position="65"/>
        <end position="86"/>
    </location>
</feature>
<feature type="transmembrane region" description="Helical" evidence="6">
    <location>
        <begin position="120"/>
        <end position="138"/>
    </location>
</feature>
<comment type="caution">
    <text evidence="8">The sequence shown here is derived from an EMBL/GenBank/DDBJ whole genome shotgun (WGS) entry which is preliminary data.</text>
</comment>
<feature type="transmembrane region" description="Helical" evidence="6">
    <location>
        <begin position="270"/>
        <end position="289"/>
    </location>
</feature>
<feature type="transmembrane region" description="Helical" evidence="6">
    <location>
        <begin position="92"/>
        <end position="113"/>
    </location>
</feature>
<feature type="transmembrane region" description="Helical" evidence="6">
    <location>
        <begin position="150"/>
        <end position="170"/>
    </location>
</feature>
<dbReference type="Pfam" id="PF00892">
    <property type="entry name" value="EamA"/>
    <property type="match status" value="2"/>
</dbReference>
<sequence>MLTHSVSLYFAAVFIWGSTWYAIKFQLGTVPAELSVAYRFALAALILFVWCWVRGLPLRFDRREHLWMALQGFMLFCLNYVIFYWATAELTSGLIAVIFSTIVLMNILNSALFFRKPIDASMVVGALIGLIGITLVFWPEVANLQHNSGALKGLLLSLLGTFIASLGNMISARNQQQRLPVIQSNAFGMAYGALILFLYAAFQGVGLTYDWSIPYNLSLLYLALFGSVLAFGSYLTLLGRIGPEKAAYATVLFPLVALGISTLFENYHWSLVAAGGVALVLAGNVLIIMPKRLLLRLVSPRRIDPTEGHP</sequence>
<evidence type="ECO:0000313" key="8">
    <source>
        <dbReference type="EMBL" id="PLX63391.1"/>
    </source>
</evidence>
<feature type="transmembrane region" description="Helical" evidence="6">
    <location>
        <begin position="35"/>
        <end position="53"/>
    </location>
</feature>
<evidence type="ECO:0000256" key="4">
    <source>
        <dbReference type="ARBA" id="ARBA00022989"/>
    </source>
</evidence>
<dbReference type="EMBL" id="PKUN01000001">
    <property type="protein sequence ID" value="PLX63391.1"/>
    <property type="molecule type" value="Genomic_DNA"/>
</dbReference>
<dbReference type="Proteomes" id="UP000235015">
    <property type="component" value="Unassembled WGS sequence"/>
</dbReference>
<feature type="transmembrane region" description="Helical" evidence="6">
    <location>
        <begin position="7"/>
        <end position="23"/>
    </location>
</feature>
<evidence type="ECO:0000259" key="7">
    <source>
        <dbReference type="Pfam" id="PF00892"/>
    </source>
</evidence>
<feature type="transmembrane region" description="Helical" evidence="6">
    <location>
        <begin position="182"/>
        <end position="201"/>
    </location>
</feature>